<accession>A0A6M4GY63</accession>
<dbReference type="AlphaFoldDB" id="A0A6M4GY63"/>
<keyword evidence="4" id="KW-1185">Reference proteome</keyword>
<feature type="region of interest" description="Disordered" evidence="1">
    <location>
        <begin position="385"/>
        <end position="447"/>
    </location>
</feature>
<sequence>MTFRTHAIAAALAATFSATAVYAGDNHAPAAPTFQWNGGDLLVLNDQADAWRKWAEDFSNEMRTSMGTMFSSRVGSSRVVKNAPYSAEVVTENNQALSDGNVITKRTSSRVYRDAQGRTREEVGGDGKTPAIYINDPVTSQRIILSPGSKRAVVTPRSFGHSYSYDSKNKQVMSMNGTEIRIEDGKVFVDGKEVSGKIEINAGGKAVKVDGIKVTVDGKDVFDVPKITVRKVTTAETGDGPNREEVRVQIVRNGDSEEIYLAPPAPPRPPAAPMPGVAPLAPLAPVPPLPGASVMRFDSVGKLGKGVTTDLGSKDIEGVRSEGRKTVWTIPAGEIGNKAPINVVSETWYAPDLQVTMYSRYADPRQGESIYRLAGVKRSEPSADLFSVPEGYEKMSKDAERAKAQADRDKERAERDRQRALKQLERDQQRLDQERERLQRERERLKG</sequence>
<organism evidence="3 4">
    <name type="scientific">Usitatibacter rugosus</name>
    <dbReference type="NCBI Taxonomy" id="2732067"/>
    <lineage>
        <taxon>Bacteria</taxon>
        <taxon>Pseudomonadati</taxon>
        <taxon>Pseudomonadota</taxon>
        <taxon>Betaproteobacteria</taxon>
        <taxon>Nitrosomonadales</taxon>
        <taxon>Usitatibacteraceae</taxon>
        <taxon>Usitatibacter</taxon>
    </lineage>
</organism>
<dbReference type="Proteomes" id="UP000501534">
    <property type="component" value="Chromosome"/>
</dbReference>
<evidence type="ECO:0000313" key="4">
    <source>
        <dbReference type="Proteomes" id="UP000501534"/>
    </source>
</evidence>
<evidence type="ECO:0000313" key="3">
    <source>
        <dbReference type="EMBL" id="QJR11848.1"/>
    </source>
</evidence>
<feature type="signal peptide" evidence="2">
    <location>
        <begin position="1"/>
        <end position="23"/>
    </location>
</feature>
<evidence type="ECO:0000256" key="1">
    <source>
        <dbReference type="SAM" id="MobiDB-lite"/>
    </source>
</evidence>
<dbReference type="KEGG" id="uru:DSM104443_02931"/>
<gene>
    <name evidence="3" type="ORF">DSM104443_02931</name>
</gene>
<name>A0A6M4GY63_9PROT</name>
<dbReference type="EMBL" id="CP053069">
    <property type="protein sequence ID" value="QJR11848.1"/>
    <property type="molecule type" value="Genomic_DNA"/>
</dbReference>
<keyword evidence="2" id="KW-0732">Signal</keyword>
<feature type="chain" id="PRO_5026887348" evidence="2">
    <location>
        <begin position="24"/>
        <end position="447"/>
    </location>
</feature>
<feature type="compositionally biased region" description="Basic and acidic residues" evidence="1">
    <location>
        <begin position="391"/>
        <end position="447"/>
    </location>
</feature>
<proteinExistence type="predicted"/>
<reference evidence="3 4" key="1">
    <citation type="submission" date="2020-04" db="EMBL/GenBank/DDBJ databases">
        <title>Usitatibacter rugosus gen. nov., sp. nov. and Usitatibacter palustris sp. nov., novel members of Usitatibacteraceae fam. nov. within the order Nitrosomonadales isolated from soil.</title>
        <authorList>
            <person name="Huber K.J."/>
            <person name="Neumann-Schaal M."/>
            <person name="Geppert A."/>
            <person name="Luckner M."/>
            <person name="Wanner G."/>
            <person name="Overmann J."/>
        </authorList>
    </citation>
    <scope>NUCLEOTIDE SEQUENCE [LARGE SCALE GENOMIC DNA]</scope>
    <source>
        <strain evidence="3 4">0125_3</strain>
    </source>
</reference>
<protein>
    <submittedName>
        <fullName evidence="3">Uncharacterized protein</fullName>
    </submittedName>
</protein>
<dbReference type="RefSeq" id="WP_171093532.1">
    <property type="nucleotide sequence ID" value="NZ_CP053069.1"/>
</dbReference>
<evidence type="ECO:0000256" key="2">
    <source>
        <dbReference type="SAM" id="SignalP"/>
    </source>
</evidence>